<comment type="catalytic activity">
    <reaction evidence="1">
        <text>a ribonucleoside 5'-phosphate + H2O = a ribonucleoside + phosphate</text>
        <dbReference type="Rhea" id="RHEA:12484"/>
        <dbReference type="ChEBI" id="CHEBI:15377"/>
        <dbReference type="ChEBI" id="CHEBI:18254"/>
        <dbReference type="ChEBI" id="CHEBI:43474"/>
        <dbReference type="ChEBI" id="CHEBI:58043"/>
        <dbReference type="EC" id="3.1.3.5"/>
    </reaction>
</comment>
<evidence type="ECO:0000256" key="3">
    <source>
        <dbReference type="ARBA" id="ARBA00004496"/>
    </source>
</evidence>
<dbReference type="AlphaFoldDB" id="A0A381R6P1"/>
<dbReference type="GO" id="GO:0004309">
    <property type="term" value="F:exopolyphosphatase activity"/>
    <property type="evidence" value="ECO:0007669"/>
    <property type="project" value="TreeGrafter"/>
</dbReference>
<dbReference type="Pfam" id="PF01975">
    <property type="entry name" value="SurE"/>
    <property type="match status" value="1"/>
</dbReference>
<gene>
    <name evidence="11" type="ORF">METZ01_LOCUS39738</name>
</gene>
<evidence type="ECO:0000256" key="8">
    <source>
        <dbReference type="ARBA" id="ARBA00022741"/>
    </source>
</evidence>
<evidence type="ECO:0000256" key="1">
    <source>
        <dbReference type="ARBA" id="ARBA00000815"/>
    </source>
</evidence>
<dbReference type="PANTHER" id="PTHR30457">
    <property type="entry name" value="5'-NUCLEOTIDASE SURE"/>
    <property type="match status" value="1"/>
</dbReference>
<dbReference type="GO" id="GO:0000166">
    <property type="term" value="F:nucleotide binding"/>
    <property type="evidence" value="ECO:0007669"/>
    <property type="project" value="UniProtKB-KW"/>
</dbReference>
<dbReference type="SUPFAM" id="SSF64167">
    <property type="entry name" value="SurE-like"/>
    <property type="match status" value="1"/>
</dbReference>
<keyword evidence="7" id="KW-0479">Metal-binding</keyword>
<evidence type="ECO:0000259" key="10">
    <source>
        <dbReference type="Pfam" id="PF01975"/>
    </source>
</evidence>
<evidence type="ECO:0000256" key="4">
    <source>
        <dbReference type="ARBA" id="ARBA00011062"/>
    </source>
</evidence>
<comment type="subcellular location">
    <subcellularLocation>
        <location evidence="3">Cytoplasm</location>
    </subcellularLocation>
</comment>
<evidence type="ECO:0000256" key="5">
    <source>
        <dbReference type="ARBA" id="ARBA00012643"/>
    </source>
</evidence>
<dbReference type="InterPro" id="IPR030048">
    <property type="entry name" value="SurE"/>
</dbReference>
<sequence>MKILLSNDDGYYSKGITGLAESLKQVADVTIVAPENNCSGKSSSLTLKNPLRIRKFQDNGYYVNGTPADCVFLALTKVLDKKPDLLISGINHGANLGDDVLYSGTVGAAMGGRFSDIPCLALSITSLKPQHLDAAIEASKIIVRDHLTKLTLRSTVLNINFPDVPIQKMQGYAITELGRRLMPDSSSKNIDAYGDEIHWIGPPPPAEDSNQETDFNAIANNKISITPLATNLTNASQMNDLKDWIDNL</sequence>
<dbReference type="GO" id="GO:0005737">
    <property type="term" value="C:cytoplasm"/>
    <property type="evidence" value="ECO:0007669"/>
    <property type="project" value="UniProtKB-SubCell"/>
</dbReference>
<dbReference type="PANTHER" id="PTHR30457:SF12">
    <property type="entry name" value="5'_3'-NUCLEOTIDASE SURE"/>
    <property type="match status" value="1"/>
</dbReference>
<keyword evidence="6" id="KW-0963">Cytoplasm</keyword>
<dbReference type="NCBIfam" id="TIGR00087">
    <property type="entry name" value="surE"/>
    <property type="match status" value="1"/>
</dbReference>
<dbReference type="FunFam" id="3.40.1210.10:FF:000001">
    <property type="entry name" value="5'/3'-nucleotidase SurE"/>
    <property type="match status" value="1"/>
</dbReference>
<dbReference type="GO" id="GO:0046872">
    <property type="term" value="F:metal ion binding"/>
    <property type="evidence" value="ECO:0007669"/>
    <property type="project" value="UniProtKB-KW"/>
</dbReference>
<evidence type="ECO:0000256" key="6">
    <source>
        <dbReference type="ARBA" id="ARBA00022490"/>
    </source>
</evidence>
<accession>A0A381R6P1</accession>
<dbReference type="EMBL" id="UINC01001704">
    <property type="protein sequence ID" value="SUZ86884.1"/>
    <property type="molecule type" value="Genomic_DNA"/>
</dbReference>
<dbReference type="GO" id="GO:0008254">
    <property type="term" value="F:3'-nucleotidase activity"/>
    <property type="evidence" value="ECO:0007669"/>
    <property type="project" value="TreeGrafter"/>
</dbReference>
<feature type="domain" description="Survival protein SurE-like phosphatase/nucleotidase" evidence="10">
    <location>
        <begin position="3"/>
        <end position="181"/>
    </location>
</feature>
<dbReference type="NCBIfam" id="NF001489">
    <property type="entry name" value="PRK00346.1-3"/>
    <property type="match status" value="1"/>
</dbReference>
<evidence type="ECO:0000256" key="9">
    <source>
        <dbReference type="ARBA" id="ARBA00022801"/>
    </source>
</evidence>
<comment type="similarity">
    <text evidence="4">Belongs to the SurE nucleotidase family.</text>
</comment>
<dbReference type="Gene3D" id="3.40.1210.10">
    <property type="entry name" value="Survival protein SurE-like phosphatase/nucleotidase"/>
    <property type="match status" value="1"/>
</dbReference>
<evidence type="ECO:0000313" key="11">
    <source>
        <dbReference type="EMBL" id="SUZ86884.1"/>
    </source>
</evidence>
<dbReference type="GO" id="GO:0008253">
    <property type="term" value="F:5'-nucleotidase activity"/>
    <property type="evidence" value="ECO:0007669"/>
    <property type="project" value="UniProtKB-EC"/>
</dbReference>
<organism evidence="11">
    <name type="scientific">marine metagenome</name>
    <dbReference type="NCBI Taxonomy" id="408172"/>
    <lineage>
        <taxon>unclassified sequences</taxon>
        <taxon>metagenomes</taxon>
        <taxon>ecological metagenomes</taxon>
    </lineage>
</organism>
<dbReference type="HAMAP" id="MF_00060">
    <property type="entry name" value="SurE"/>
    <property type="match status" value="1"/>
</dbReference>
<protein>
    <recommendedName>
        <fullName evidence="5">5'-nucleotidase</fullName>
        <ecNumber evidence="5">3.1.3.5</ecNumber>
    </recommendedName>
</protein>
<dbReference type="InterPro" id="IPR002828">
    <property type="entry name" value="SurE-like_Pase/nucleotidase"/>
</dbReference>
<evidence type="ECO:0000256" key="2">
    <source>
        <dbReference type="ARBA" id="ARBA00001946"/>
    </source>
</evidence>
<proteinExistence type="inferred from homology"/>
<evidence type="ECO:0000256" key="7">
    <source>
        <dbReference type="ARBA" id="ARBA00022723"/>
    </source>
</evidence>
<keyword evidence="8" id="KW-0547">Nucleotide-binding</keyword>
<keyword evidence="9" id="KW-0378">Hydrolase</keyword>
<name>A0A381R6P1_9ZZZZ</name>
<dbReference type="EC" id="3.1.3.5" evidence="5"/>
<reference evidence="11" key="1">
    <citation type="submission" date="2018-05" db="EMBL/GenBank/DDBJ databases">
        <authorList>
            <person name="Lanie J.A."/>
            <person name="Ng W.-L."/>
            <person name="Kazmierczak K.M."/>
            <person name="Andrzejewski T.M."/>
            <person name="Davidsen T.M."/>
            <person name="Wayne K.J."/>
            <person name="Tettelin H."/>
            <person name="Glass J.I."/>
            <person name="Rusch D."/>
            <person name="Podicherti R."/>
            <person name="Tsui H.-C.T."/>
            <person name="Winkler M.E."/>
        </authorList>
    </citation>
    <scope>NUCLEOTIDE SEQUENCE</scope>
</reference>
<dbReference type="InterPro" id="IPR036523">
    <property type="entry name" value="SurE-like_sf"/>
</dbReference>
<comment type="cofactor">
    <cofactor evidence="2">
        <name>Mg(2+)</name>
        <dbReference type="ChEBI" id="CHEBI:18420"/>
    </cofactor>
</comment>
<dbReference type="NCBIfam" id="NF001490">
    <property type="entry name" value="PRK00346.1-4"/>
    <property type="match status" value="1"/>
</dbReference>